<keyword evidence="5" id="KW-0456">Lyase</keyword>
<evidence type="ECO:0000259" key="4">
    <source>
        <dbReference type="Pfam" id="PF08124"/>
    </source>
</evidence>
<dbReference type="Gene3D" id="2.70.98.10">
    <property type="match status" value="1"/>
</dbReference>
<evidence type="ECO:0000256" key="2">
    <source>
        <dbReference type="PIRSR" id="PIRSR638970-1"/>
    </source>
</evidence>
<name>A0A1H5HJ96_9MICO</name>
<evidence type="ECO:0000313" key="6">
    <source>
        <dbReference type="Proteomes" id="UP000199220"/>
    </source>
</evidence>
<proteinExistence type="inferred from homology"/>
<dbReference type="OrthoDB" id="6636047at2"/>
<dbReference type="InterPro" id="IPR038970">
    <property type="entry name" value="Lyase_8"/>
</dbReference>
<comment type="similarity">
    <text evidence="1">Belongs to the polysaccharide lyase 8 family.</text>
</comment>
<dbReference type="InterPro" id="IPR012970">
    <property type="entry name" value="Lyase_8_alpha_N"/>
</dbReference>
<accession>A0A1H5HJ96</accession>
<dbReference type="Pfam" id="PF08124">
    <property type="entry name" value="Lyase_8_N"/>
    <property type="match status" value="1"/>
</dbReference>
<reference evidence="6" key="1">
    <citation type="submission" date="2016-10" db="EMBL/GenBank/DDBJ databases">
        <authorList>
            <person name="Varghese N."/>
            <person name="Submissions S."/>
        </authorList>
    </citation>
    <scope>NUCLEOTIDE SEQUENCE [LARGE SCALE GENOMIC DNA]</scope>
    <source>
        <strain evidence="6">DSM 21368</strain>
    </source>
</reference>
<dbReference type="Gene3D" id="1.50.10.100">
    <property type="entry name" value="Chondroitin AC/alginate lyase"/>
    <property type="match status" value="1"/>
</dbReference>
<dbReference type="Proteomes" id="UP000199220">
    <property type="component" value="Unassembled WGS sequence"/>
</dbReference>
<feature type="active site" evidence="2">
    <location>
        <position position="229"/>
    </location>
</feature>
<sequence length="720" mass="78191">MPPLRPADGRTLAAVGTRWAEMSIGPRSLDRASTTIASALGGMATEANRWWAGMRASPRGLWEDLPFSVDSDRVRSARITSTYQRLERLALAYATPASPLGGEPRLLADVIDGLDWMHRHVYNAEADGAGNWFDWVIGAPLALNSTTMLLRNDLGPERVERYMNAVERFAPAPSRTGANRAWICAVVVGRSLLLGDESHLQGLYRELHPVLDTVDSGDGFHHDGSFIQHHRFAYTGGYGRALLLTVARLVYVLQGSPWQLPDSLGQLLAERCRTTFEPWIFRGSLIGAVRGRNIARRNQQDRASGADVLRGMLWAAEAAPDDAARDLRAAVKGSLVWHADELLTWSYGGPVPGNDIGTIARTEALLAEDQLPARNPWAGTHQFRAMDRMVHHRPGFAFAVAMSSSRIARYESINRENLRGWHTGSGMTQLYDSDLWQYDDHFWALVDPRRIPGTTVAIRSLPEAHEAGEVATNDWAGGTAIGDVGATGMVVDGGPGGTTAVKSWFTLTDVIVALGAGIRSDSGRPVETIVENRKLTAGRGELLVDGHALGDGLQRFTNATWAHLSDGQSHQVGYVFPTGARLRVEQGTRTGRWSDINQHPSMADHEVIERSFVTLSVEHGIDPNDDQYAYVLLPGASAADVREFVSRPSIEILATTSGVQAVAAGSTQAVNVFRRGTFGIGGRDYAGPISAVRIAGEHGERVATIDPTWRDGSATSTEPT</sequence>
<dbReference type="SUPFAM" id="SSF48230">
    <property type="entry name" value="Chondroitin AC/alginate lyase"/>
    <property type="match status" value="1"/>
</dbReference>
<dbReference type="EMBL" id="FNTX01000001">
    <property type="protein sequence ID" value="SEE28089.1"/>
    <property type="molecule type" value="Genomic_DNA"/>
</dbReference>
<dbReference type="InterPro" id="IPR008929">
    <property type="entry name" value="Chondroitin_lyas"/>
</dbReference>
<dbReference type="InterPro" id="IPR003159">
    <property type="entry name" value="Lyase_8_central_dom"/>
</dbReference>
<dbReference type="GO" id="GO:0016837">
    <property type="term" value="F:carbon-oxygen lyase activity, acting on polysaccharides"/>
    <property type="evidence" value="ECO:0007669"/>
    <property type="project" value="UniProtKB-ARBA"/>
</dbReference>
<evidence type="ECO:0000313" key="5">
    <source>
        <dbReference type="EMBL" id="SEE28089.1"/>
    </source>
</evidence>
<feature type="domain" description="Polysaccharide lyase 8 N-terminal alpha-helical" evidence="4">
    <location>
        <begin position="19"/>
        <end position="332"/>
    </location>
</feature>
<dbReference type="SUPFAM" id="SSF74650">
    <property type="entry name" value="Galactose mutarotase-like"/>
    <property type="match status" value="1"/>
</dbReference>
<dbReference type="InterPro" id="IPR011013">
    <property type="entry name" value="Gal_mutarotase_sf_dom"/>
</dbReference>
<dbReference type="RefSeq" id="WP_139177713.1">
    <property type="nucleotide sequence ID" value="NZ_FNTX01000001.1"/>
</dbReference>
<evidence type="ECO:0000256" key="1">
    <source>
        <dbReference type="ARBA" id="ARBA00006699"/>
    </source>
</evidence>
<dbReference type="CDD" id="cd01083">
    <property type="entry name" value="GAG_Lyase"/>
    <property type="match status" value="1"/>
</dbReference>
<protein>
    <submittedName>
        <fullName evidence="5">Hyaluronate lyase</fullName>
    </submittedName>
</protein>
<evidence type="ECO:0000259" key="3">
    <source>
        <dbReference type="Pfam" id="PF02278"/>
    </source>
</evidence>
<dbReference type="PANTHER" id="PTHR38481:SF1">
    <property type="entry name" value="HYALURONATE LYASE"/>
    <property type="match status" value="1"/>
</dbReference>
<dbReference type="STRING" id="648782.SAMN04488554_1978"/>
<dbReference type="Pfam" id="PF02278">
    <property type="entry name" value="Lyase_8"/>
    <property type="match status" value="1"/>
</dbReference>
<dbReference type="AlphaFoldDB" id="A0A1H5HJ96"/>
<dbReference type="GO" id="GO:0030246">
    <property type="term" value="F:carbohydrate binding"/>
    <property type="evidence" value="ECO:0007669"/>
    <property type="project" value="InterPro"/>
</dbReference>
<gene>
    <name evidence="5" type="ORF">SAMN04488554_1978</name>
</gene>
<dbReference type="PANTHER" id="PTHR38481">
    <property type="entry name" value="HYALURONATE LYASE"/>
    <property type="match status" value="1"/>
</dbReference>
<dbReference type="GO" id="GO:0005975">
    <property type="term" value="P:carbohydrate metabolic process"/>
    <property type="evidence" value="ECO:0007669"/>
    <property type="project" value="InterPro"/>
</dbReference>
<dbReference type="GO" id="GO:0005576">
    <property type="term" value="C:extracellular region"/>
    <property type="evidence" value="ECO:0007669"/>
    <property type="project" value="InterPro"/>
</dbReference>
<organism evidence="5 6">
    <name type="scientific">Ruania alba</name>
    <dbReference type="NCBI Taxonomy" id="648782"/>
    <lineage>
        <taxon>Bacteria</taxon>
        <taxon>Bacillati</taxon>
        <taxon>Actinomycetota</taxon>
        <taxon>Actinomycetes</taxon>
        <taxon>Micrococcales</taxon>
        <taxon>Ruaniaceae</taxon>
        <taxon>Ruania</taxon>
    </lineage>
</organism>
<keyword evidence="6" id="KW-1185">Reference proteome</keyword>
<dbReference type="InterPro" id="IPR014718">
    <property type="entry name" value="GH-type_carb-bd"/>
</dbReference>
<feature type="active site" evidence="2">
    <location>
        <position position="292"/>
    </location>
</feature>
<feature type="domain" description="Polysaccharide lyase family 8 central" evidence="3">
    <location>
        <begin position="381"/>
        <end position="637"/>
    </location>
</feature>
<feature type="active site" evidence="2">
    <location>
        <position position="238"/>
    </location>
</feature>